<dbReference type="NCBIfam" id="NF037979">
    <property type="entry name" value="Na_transp"/>
    <property type="match status" value="1"/>
</dbReference>
<proteinExistence type="inferred from homology"/>
<keyword evidence="8" id="KW-1185">Reference proteome</keyword>
<dbReference type="AlphaFoldDB" id="A0A062U4R3"/>
<evidence type="ECO:0000256" key="5">
    <source>
        <dbReference type="ARBA" id="ARBA00023136"/>
    </source>
</evidence>
<comment type="caution">
    <text evidence="7">The sequence shown here is derived from an EMBL/GenBank/DDBJ whole genome shotgun (WGS) entry which is preliminary data.</text>
</comment>
<keyword evidence="5" id="KW-0472">Membrane</keyword>
<organism evidence="7 8">
    <name type="scientific">Hyphomonas pacifica</name>
    <dbReference type="NCBI Taxonomy" id="1280941"/>
    <lineage>
        <taxon>Bacteria</taxon>
        <taxon>Pseudomonadati</taxon>
        <taxon>Pseudomonadota</taxon>
        <taxon>Alphaproteobacteria</taxon>
        <taxon>Hyphomonadales</taxon>
        <taxon>Hyphomonadaceae</taxon>
        <taxon>Hyphomonas</taxon>
    </lineage>
</organism>
<evidence type="ECO:0000256" key="1">
    <source>
        <dbReference type="ARBA" id="ARBA00004141"/>
    </source>
</evidence>
<evidence type="ECO:0000313" key="7">
    <source>
        <dbReference type="EMBL" id="RAN32333.1"/>
    </source>
</evidence>
<dbReference type="GO" id="GO:0016020">
    <property type="term" value="C:membrane"/>
    <property type="evidence" value="ECO:0007669"/>
    <property type="project" value="UniProtKB-SubCell"/>
</dbReference>
<name>A0A062U4R3_9PROT</name>
<evidence type="ECO:0000256" key="4">
    <source>
        <dbReference type="ARBA" id="ARBA00022989"/>
    </source>
</evidence>
<dbReference type="Proteomes" id="UP000249123">
    <property type="component" value="Unassembled WGS sequence"/>
</dbReference>
<dbReference type="CDD" id="cd10336">
    <property type="entry name" value="SLC6sbd_Tyt1-Like"/>
    <property type="match status" value="1"/>
</dbReference>
<accession>A0A328JXJ9</accession>
<comment type="subcellular location">
    <subcellularLocation>
        <location evidence="1">Membrane</location>
        <topology evidence="1">Multi-pass membrane protein</topology>
    </subcellularLocation>
</comment>
<dbReference type="Gene3D" id="1.20.1740.10">
    <property type="entry name" value="Amino acid/polyamine transporter I"/>
    <property type="match status" value="1"/>
</dbReference>
<keyword evidence="3 6" id="KW-0812">Transmembrane</keyword>
<dbReference type="eggNOG" id="COG0733">
    <property type="taxonomic scope" value="Bacteria"/>
</dbReference>
<dbReference type="OrthoDB" id="9762833at2"/>
<dbReference type="PROSITE" id="PS00610">
    <property type="entry name" value="NA_NEUROTRAN_SYMP_1"/>
    <property type="match status" value="1"/>
</dbReference>
<dbReference type="PANTHER" id="PTHR42948:SF1">
    <property type="entry name" value="TRANSPORTER"/>
    <property type="match status" value="1"/>
</dbReference>
<evidence type="ECO:0000256" key="3">
    <source>
        <dbReference type="ARBA" id="ARBA00022692"/>
    </source>
</evidence>
<dbReference type="STRING" id="1280941.HY2_07295"/>
<dbReference type="Pfam" id="PF00209">
    <property type="entry name" value="SNF"/>
    <property type="match status" value="2"/>
</dbReference>
<evidence type="ECO:0000256" key="2">
    <source>
        <dbReference type="ARBA" id="ARBA00022448"/>
    </source>
</evidence>
<sequence>MAGEIGRKTEHWGSRFGFIMASVGSAVGLGNFWRFPYTAGENGGGAFILFYIICVLLIGLPLLMAEYAMGRKSGMSAIEGIQSLARAESRSQNWGVAGWVGSLTSFFILSFYMVISTWLMAFLIQSFGGFEGMDAASSGQNFVDTIGQGEHPMRSKWYMLGLLAVFLVANIIIVGRGVKGGIEKAATLLMPAFFIMLLVVVGFSIANGDTGKAVSFIFEPKWEDVGFKTFLAALGQAFFSLSIGVGLMITYGAYLEPDTNIPRSSGLIVASDTLVALIAGFAIFPIVFSAGLDPSSGPSLFFISMPVAFGSIPGGAIIAPVFFGLALFAAFTSSISLMEVAVSWLEERQGVTRLGASIGVGYVLFMIGAAYVFSLEYLDFMDFMTEGLLLPLGGLLASYFAGWVLSREMLTSELGEGTIMNAWRFLIRWFVPPFIFLILVFGFMDKIQDQYHVPLPGFLTMLLGPNWVPPAG</sequence>
<keyword evidence="4" id="KW-1133">Transmembrane helix</keyword>
<dbReference type="InterPro" id="IPR047218">
    <property type="entry name" value="YocR/YhdH-like"/>
</dbReference>
<dbReference type="PROSITE" id="PS50267">
    <property type="entry name" value="NA_NEUROTRAN_SYMP_3"/>
    <property type="match status" value="1"/>
</dbReference>
<dbReference type="EMBL" id="AWFB01000034">
    <property type="protein sequence ID" value="RAN32333.1"/>
    <property type="molecule type" value="Genomic_DNA"/>
</dbReference>
<reference evidence="7 8" key="1">
    <citation type="submission" date="2013-04" db="EMBL/GenBank/DDBJ databases">
        <title>Hyphomonas sp. T24B3 Genome Sequencing.</title>
        <authorList>
            <person name="Lai Q."/>
            <person name="Shao Z."/>
        </authorList>
    </citation>
    <scope>NUCLEOTIDE SEQUENCE [LARGE SCALE GENOMIC DNA]</scope>
    <source>
        <strain evidence="7 8">T24B3</strain>
    </source>
</reference>
<gene>
    <name evidence="7" type="ORF">HY3_03130</name>
</gene>
<accession>A0A062U4R3</accession>
<dbReference type="InterPro" id="IPR037272">
    <property type="entry name" value="SNS_sf"/>
</dbReference>
<evidence type="ECO:0000256" key="6">
    <source>
        <dbReference type="RuleBase" id="RU003732"/>
    </source>
</evidence>
<keyword evidence="6" id="KW-0769">Symport</keyword>
<evidence type="ECO:0000313" key="8">
    <source>
        <dbReference type="Proteomes" id="UP000249123"/>
    </source>
</evidence>
<dbReference type="SUPFAM" id="SSF161070">
    <property type="entry name" value="SNF-like"/>
    <property type="match status" value="1"/>
</dbReference>
<dbReference type="GO" id="GO:0015293">
    <property type="term" value="F:symporter activity"/>
    <property type="evidence" value="ECO:0007669"/>
    <property type="project" value="UniProtKB-KW"/>
</dbReference>
<dbReference type="PANTHER" id="PTHR42948">
    <property type="entry name" value="TRANSPORTER"/>
    <property type="match status" value="1"/>
</dbReference>
<dbReference type="PRINTS" id="PR00176">
    <property type="entry name" value="NANEUSMPORT"/>
</dbReference>
<keyword evidence="2 6" id="KW-0813">Transport</keyword>
<protein>
    <recommendedName>
        <fullName evidence="6">Transporter</fullName>
    </recommendedName>
</protein>
<dbReference type="InterPro" id="IPR000175">
    <property type="entry name" value="Na/ntran_symport"/>
</dbReference>
<comment type="similarity">
    <text evidence="6">Belongs to the sodium:neurotransmitter symporter (SNF) (TC 2.A.22) family.</text>
</comment>
<dbReference type="RefSeq" id="WP_034824035.1">
    <property type="nucleotide sequence ID" value="NZ_AWFA01000003.1"/>
</dbReference>